<dbReference type="Gene3D" id="3.40.50.920">
    <property type="match status" value="1"/>
</dbReference>
<evidence type="ECO:0000256" key="1">
    <source>
        <dbReference type="ARBA" id="ARBA00011595"/>
    </source>
</evidence>
<dbReference type="InterPro" id="IPR002880">
    <property type="entry name" value="Pyrv_Fd/Flavodoxin_OxRdtase_N"/>
</dbReference>
<dbReference type="FunFam" id="3.40.50.970:FF:000012">
    <property type="entry name" value="Pyruvate:ferredoxin (Flavodoxin) oxidoreductase"/>
    <property type="match status" value="1"/>
</dbReference>
<proteinExistence type="predicted"/>
<feature type="domain" description="Pyruvate flavodoxin/ferredoxin oxidoreductase pyrimidine binding" evidence="3">
    <location>
        <begin position="16"/>
        <end position="234"/>
    </location>
</feature>
<accession>A0A498H0J6</accession>
<dbReference type="Pfam" id="PF17147">
    <property type="entry name" value="PFOR_II"/>
    <property type="match status" value="1"/>
</dbReference>
<organism evidence="5 6">
    <name type="scientific">Methanoculleus taiwanensis</name>
    <dbReference type="NCBI Taxonomy" id="1550565"/>
    <lineage>
        <taxon>Archaea</taxon>
        <taxon>Methanobacteriati</taxon>
        <taxon>Methanobacteriota</taxon>
        <taxon>Stenosarchaea group</taxon>
        <taxon>Methanomicrobia</taxon>
        <taxon>Methanomicrobiales</taxon>
        <taxon>Methanomicrobiaceae</taxon>
        <taxon>Methanoculleus</taxon>
    </lineage>
</organism>
<dbReference type="PANTHER" id="PTHR32154">
    <property type="entry name" value="PYRUVATE-FLAVODOXIN OXIDOREDUCTASE-RELATED"/>
    <property type="match status" value="1"/>
</dbReference>
<evidence type="ECO:0000256" key="2">
    <source>
        <dbReference type="ARBA" id="ARBA00023002"/>
    </source>
</evidence>
<dbReference type="GO" id="GO:0016903">
    <property type="term" value="F:oxidoreductase activity, acting on the aldehyde or oxo group of donors"/>
    <property type="evidence" value="ECO:0007669"/>
    <property type="project" value="UniProtKB-ARBA"/>
</dbReference>
<dbReference type="InterPro" id="IPR009014">
    <property type="entry name" value="Transketo_C/PFOR_II"/>
</dbReference>
<dbReference type="PANTHER" id="PTHR32154:SF0">
    <property type="entry name" value="PYRUVATE-FLAVODOXIN OXIDOREDUCTASE-RELATED"/>
    <property type="match status" value="1"/>
</dbReference>
<reference evidence="5 6" key="1">
    <citation type="journal article" date="2015" name="Int. J. Syst. Evol. Microbiol.">
        <title>Methanoculleus taiwanensis sp. nov., a methanogen isolated from deep marine sediment at the deformation front area near Taiwan.</title>
        <authorList>
            <person name="Weng C.Y."/>
            <person name="Chen S.C."/>
            <person name="Lai M.C."/>
            <person name="Wu S.Y."/>
            <person name="Lin S."/>
            <person name="Yang T.F."/>
            <person name="Chen P.C."/>
        </authorList>
    </citation>
    <scope>NUCLEOTIDE SEQUENCE [LARGE SCALE GENOMIC DNA]</scope>
    <source>
        <strain evidence="5 6">CYW4</strain>
    </source>
</reference>
<protein>
    <submittedName>
        <fullName evidence="5">Pyruvate ferredoxin oxidoreductase</fullName>
    </submittedName>
</protein>
<dbReference type="SUPFAM" id="SSF52922">
    <property type="entry name" value="TK C-terminal domain-like"/>
    <property type="match status" value="1"/>
</dbReference>
<dbReference type="Pfam" id="PF01855">
    <property type="entry name" value="POR_N"/>
    <property type="match status" value="1"/>
</dbReference>
<keyword evidence="6" id="KW-1185">Reference proteome</keyword>
<keyword evidence="2" id="KW-0560">Oxidoreductase</keyword>
<evidence type="ECO:0000313" key="5">
    <source>
        <dbReference type="EMBL" id="RXE55865.1"/>
    </source>
</evidence>
<dbReference type="Gene3D" id="3.40.50.970">
    <property type="match status" value="1"/>
</dbReference>
<dbReference type="FunFam" id="3.40.50.920:FF:000010">
    <property type="entry name" value="Pyruvate ferredoxin oxidoreductase, alpha subunit"/>
    <property type="match status" value="1"/>
</dbReference>
<dbReference type="RefSeq" id="WP_128693572.1">
    <property type="nucleotide sequence ID" value="NZ_LHQS01000002.1"/>
</dbReference>
<sequence length="384" mass="41572">MLQITEGSHAVAEIVKLCRPQVVAAYPITPQTHIVEALADMVANCELDADYMTVESEFSALSACLGASAAGSRTYSATTSQGLALMFEVCFNVAGMRLPIVMSIVNRSLGAPLSIWNDQQDSISLRDSGWMQLYAEDNQEATDLHMIAYKVAEDHNILLPAFVCFDGFILSHTYEPVDMPSQDEVDAYLPAFSPYQRLDAKDPISMGMYATPDYYMEFRYELDRAMHRAGDAIRRAGAEFSEQFGRDYSSLVEGYRLDDADTAIVAMGSICGTVKDAIDEMRDAGRKVGLAKIRTYRPFPAADLTRALSGVSNVAVLDKNISIGGGGAVGTEVKAALAGSGITVKDYIIGLGGRDVRTKDIAGVVDLAEKGVGDMFYGLRTEVL</sequence>
<dbReference type="AlphaFoldDB" id="A0A498H0J6"/>
<evidence type="ECO:0000259" key="4">
    <source>
        <dbReference type="Pfam" id="PF17147"/>
    </source>
</evidence>
<comment type="subunit">
    <text evidence="1">Heterotetramer of one alpha, one beta, one delta and one gamma chain.</text>
</comment>
<name>A0A498H0J6_9EURY</name>
<evidence type="ECO:0000259" key="3">
    <source>
        <dbReference type="Pfam" id="PF01855"/>
    </source>
</evidence>
<comment type="caution">
    <text evidence="5">The sequence shown here is derived from an EMBL/GenBank/DDBJ whole genome shotgun (WGS) entry which is preliminary data.</text>
</comment>
<dbReference type="GO" id="GO:0044272">
    <property type="term" value="P:sulfur compound biosynthetic process"/>
    <property type="evidence" value="ECO:0007669"/>
    <property type="project" value="UniProtKB-ARBA"/>
</dbReference>
<dbReference type="CDD" id="cd07034">
    <property type="entry name" value="TPP_PYR_PFOR_IOR-alpha_like"/>
    <property type="match status" value="1"/>
</dbReference>
<dbReference type="Proteomes" id="UP000290932">
    <property type="component" value="Unassembled WGS sequence"/>
</dbReference>
<feature type="domain" description="Pyruvate:ferredoxin oxidoreductase core" evidence="4">
    <location>
        <begin position="260"/>
        <end position="361"/>
    </location>
</feature>
<dbReference type="SUPFAM" id="SSF52518">
    <property type="entry name" value="Thiamin diphosphate-binding fold (THDP-binding)"/>
    <property type="match status" value="1"/>
</dbReference>
<gene>
    <name evidence="5" type="primary">porA</name>
    <name evidence="5" type="ORF">ABH15_06505</name>
</gene>
<dbReference type="EMBL" id="LHQS01000002">
    <property type="protein sequence ID" value="RXE55865.1"/>
    <property type="molecule type" value="Genomic_DNA"/>
</dbReference>
<keyword evidence="5" id="KW-0670">Pyruvate</keyword>
<dbReference type="GO" id="GO:0019752">
    <property type="term" value="P:carboxylic acid metabolic process"/>
    <property type="evidence" value="ECO:0007669"/>
    <property type="project" value="UniProtKB-ARBA"/>
</dbReference>
<dbReference type="InterPro" id="IPR033412">
    <property type="entry name" value="PFOR_II"/>
</dbReference>
<evidence type="ECO:0000313" key="6">
    <source>
        <dbReference type="Proteomes" id="UP000290932"/>
    </source>
</evidence>
<dbReference type="InterPro" id="IPR050722">
    <property type="entry name" value="Pyruvate:ferred/Flavod_OxRd"/>
</dbReference>
<dbReference type="GO" id="GO:0006979">
    <property type="term" value="P:response to oxidative stress"/>
    <property type="evidence" value="ECO:0007669"/>
    <property type="project" value="TreeGrafter"/>
</dbReference>
<dbReference type="InterPro" id="IPR029061">
    <property type="entry name" value="THDP-binding"/>
</dbReference>
<dbReference type="OrthoDB" id="372068at2157"/>